<feature type="domain" description="RabBD" evidence="6">
    <location>
        <begin position="36"/>
        <end position="160"/>
    </location>
</feature>
<keyword evidence="7" id="KW-1185">Reference proteome</keyword>
<keyword evidence="2 4" id="KW-0863">Zinc-finger</keyword>
<dbReference type="InterPro" id="IPR043566">
    <property type="entry name" value="Rabphilin/DOC2/Noc2"/>
</dbReference>
<accession>A0AAJ6QPK8</accession>
<evidence type="ECO:0000259" key="5">
    <source>
        <dbReference type="PROSITE" id="PS50178"/>
    </source>
</evidence>
<dbReference type="RefSeq" id="XP_003739776.1">
    <property type="nucleotide sequence ID" value="XM_003739728.2"/>
</dbReference>
<keyword evidence="1" id="KW-0479">Metal-binding</keyword>
<dbReference type="Gene3D" id="3.30.40.10">
    <property type="entry name" value="Zinc/RING finger domain, C3HC4 (zinc finger)"/>
    <property type="match status" value="1"/>
</dbReference>
<evidence type="ECO:0000256" key="3">
    <source>
        <dbReference type="ARBA" id="ARBA00022833"/>
    </source>
</evidence>
<evidence type="ECO:0000256" key="2">
    <source>
        <dbReference type="ARBA" id="ARBA00022771"/>
    </source>
</evidence>
<dbReference type="GeneID" id="100899168"/>
<dbReference type="InterPro" id="IPR013083">
    <property type="entry name" value="Znf_RING/FYVE/PHD"/>
</dbReference>
<dbReference type="GO" id="GO:0006886">
    <property type="term" value="P:intracellular protein transport"/>
    <property type="evidence" value="ECO:0007669"/>
    <property type="project" value="InterPro"/>
</dbReference>
<reference evidence="8" key="1">
    <citation type="submission" date="2025-08" db="UniProtKB">
        <authorList>
            <consortium name="RefSeq"/>
        </authorList>
    </citation>
    <scope>IDENTIFICATION</scope>
</reference>
<dbReference type="AlphaFoldDB" id="A0AAJ6QPK8"/>
<dbReference type="PROSITE" id="PS50916">
    <property type="entry name" value="RABBD"/>
    <property type="match status" value="1"/>
</dbReference>
<dbReference type="SUPFAM" id="SSF57903">
    <property type="entry name" value="FYVE/PHD zinc finger"/>
    <property type="match status" value="1"/>
</dbReference>
<dbReference type="PANTHER" id="PTHR45729:SF6">
    <property type="entry name" value="RABPHILIN, ISOFORM A"/>
    <property type="match status" value="1"/>
</dbReference>
<dbReference type="Pfam" id="PF02318">
    <property type="entry name" value="FYVE_2"/>
    <property type="match status" value="1"/>
</dbReference>
<dbReference type="GO" id="GO:0031267">
    <property type="term" value="F:small GTPase binding"/>
    <property type="evidence" value="ECO:0007669"/>
    <property type="project" value="InterPro"/>
</dbReference>
<dbReference type="InterPro" id="IPR011011">
    <property type="entry name" value="Znf_FYVE_PHD"/>
</dbReference>
<dbReference type="KEGG" id="goe:100899168"/>
<evidence type="ECO:0000256" key="1">
    <source>
        <dbReference type="ARBA" id="ARBA00022723"/>
    </source>
</evidence>
<dbReference type="InterPro" id="IPR041282">
    <property type="entry name" value="FYVE_2"/>
</dbReference>
<evidence type="ECO:0000256" key="4">
    <source>
        <dbReference type="PROSITE-ProRule" id="PRU00091"/>
    </source>
</evidence>
<sequence>MNTWKTRVTWACPDDRELALRAKLRSGWSAKSDRVFQKQEPLSTQEVSTIVEVVKKADRVEQMERDRVSRLVKQLDKLRNRCVQGQKSKRTCNMCGVGFRLLISSAQKCRICEKDVCAKCGLNAVVLQSGLNQRDAVWLCKICHEIREVWKKSGAWFYKGMPLHNEERKVGGDAPGEQKTD</sequence>
<proteinExistence type="predicted"/>
<gene>
    <name evidence="8" type="primary">LOC100899168</name>
</gene>
<dbReference type="GO" id="GO:0008270">
    <property type="term" value="F:zinc ion binding"/>
    <property type="evidence" value="ECO:0007669"/>
    <property type="project" value="UniProtKB-KW"/>
</dbReference>
<dbReference type="GO" id="GO:0006887">
    <property type="term" value="P:exocytosis"/>
    <property type="evidence" value="ECO:0007669"/>
    <property type="project" value="TreeGrafter"/>
</dbReference>
<keyword evidence="3" id="KW-0862">Zinc</keyword>
<feature type="domain" description="FYVE-type" evidence="5">
    <location>
        <begin position="86"/>
        <end position="148"/>
    </location>
</feature>
<dbReference type="PANTHER" id="PTHR45729">
    <property type="entry name" value="RABPHILIN, ISOFORM A"/>
    <property type="match status" value="1"/>
</dbReference>
<protein>
    <submittedName>
        <fullName evidence="8">Rab effector Noc2</fullName>
    </submittedName>
</protein>
<evidence type="ECO:0000313" key="8">
    <source>
        <dbReference type="RefSeq" id="XP_003739776.1"/>
    </source>
</evidence>
<evidence type="ECO:0000259" key="6">
    <source>
        <dbReference type="PROSITE" id="PS50916"/>
    </source>
</evidence>
<evidence type="ECO:0000313" key="7">
    <source>
        <dbReference type="Proteomes" id="UP000694867"/>
    </source>
</evidence>
<dbReference type="InterPro" id="IPR010911">
    <property type="entry name" value="Rab_BD"/>
</dbReference>
<dbReference type="Proteomes" id="UP000694867">
    <property type="component" value="Unplaced"/>
</dbReference>
<organism evidence="7 8">
    <name type="scientific">Galendromus occidentalis</name>
    <name type="common">western predatory mite</name>
    <dbReference type="NCBI Taxonomy" id="34638"/>
    <lineage>
        <taxon>Eukaryota</taxon>
        <taxon>Metazoa</taxon>
        <taxon>Ecdysozoa</taxon>
        <taxon>Arthropoda</taxon>
        <taxon>Chelicerata</taxon>
        <taxon>Arachnida</taxon>
        <taxon>Acari</taxon>
        <taxon>Parasitiformes</taxon>
        <taxon>Mesostigmata</taxon>
        <taxon>Gamasina</taxon>
        <taxon>Phytoseioidea</taxon>
        <taxon>Phytoseiidae</taxon>
        <taxon>Typhlodrominae</taxon>
        <taxon>Galendromus</taxon>
    </lineage>
</organism>
<name>A0AAJ6QPK8_9ACAR</name>
<dbReference type="PROSITE" id="PS50178">
    <property type="entry name" value="ZF_FYVE"/>
    <property type="match status" value="1"/>
</dbReference>
<dbReference type="InterPro" id="IPR017455">
    <property type="entry name" value="Znf_FYVE-rel"/>
</dbReference>